<dbReference type="GO" id="GO:0016301">
    <property type="term" value="F:kinase activity"/>
    <property type="evidence" value="ECO:0007669"/>
    <property type="project" value="UniProtKB-KW"/>
</dbReference>
<feature type="compositionally biased region" description="Basic and acidic residues" evidence="1">
    <location>
        <begin position="433"/>
        <end position="450"/>
    </location>
</feature>
<organism evidence="2 3">
    <name type="scientific">Oceanirhabdus seepicola</name>
    <dbReference type="NCBI Taxonomy" id="2828781"/>
    <lineage>
        <taxon>Bacteria</taxon>
        <taxon>Bacillati</taxon>
        <taxon>Bacillota</taxon>
        <taxon>Clostridia</taxon>
        <taxon>Eubacteriales</taxon>
        <taxon>Clostridiaceae</taxon>
        <taxon>Oceanirhabdus</taxon>
    </lineage>
</organism>
<feature type="compositionally biased region" description="Polar residues" evidence="1">
    <location>
        <begin position="559"/>
        <end position="568"/>
    </location>
</feature>
<protein>
    <submittedName>
        <fullName evidence="2">CotH kinase family protein</fullName>
    </submittedName>
</protein>
<reference evidence="2" key="2">
    <citation type="submission" date="2021-04" db="EMBL/GenBank/DDBJ databases">
        <authorList>
            <person name="Dong X."/>
        </authorList>
    </citation>
    <scope>NUCLEOTIDE SEQUENCE</scope>
    <source>
        <strain evidence="2">ZWT</strain>
    </source>
</reference>
<dbReference type="PANTHER" id="PTHR40050">
    <property type="entry name" value="INNER SPORE COAT PROTEIN H"/>
    <property type="match status" value="1"/>
</dbReference>
<name>A0A9J6NW19_9CLOT</name>
<dbReference type="AlphaFoldDB" id="A0A9J6NW19"/>
<evidence type="ECO:0000313" key="2">
    <source>
        <dbReference type="EMBL" id="MCM1988679.1"/>
    </source>
</evidence>
<dbReference type="EMBL" id="JAGSOJ010000001">
    <property type="protein sequence ID" value="MCM1988679.1"/>
    <property type="molecule type" value="Genomic_DNA"/>
</dbReference>
<feature type="compositionally biased region" description="Polar residues" evidence="1">
    <location>
        <begin position="413"/>
        <end position="422"/>
    </location>
</feature>
<evidence type="ECO:0000256" key="1">
    <source>
        <dbReference type="SAM" id="MobiDB-lite"/>
    </source>
</evidence>
<reference evidence="2" key="1">
    <citation type="journal article" date="2021" name="mSystems">
        <title>Bacteria and Archaea Synergistically Convert Glycine Betaine to Biogenic Methane in the Formosa Cold Seep of the South China Sea.</title>
        <authorList>
            <person name="Li L."/>
            <person name="Zhang W."/>
            <person name="Zhang S."/>
            <person name="Song L."/>
            <person name="Sun Q."/>
            <person name="Zhang H."/>
            <person name="Xiang H."/>
            <person name="Dong X."/>
        </authorList>
    </citation>
    <scope>NUCLEOTIDE SEQUENCE</scope>
    <source>
        <strain evidence="2">ZWT</strain>
    </source>
</reference>
<dbReference type="PANTHER" id="PTHR40050:SF1">
    <property type="entry name" value="INNER SPORE COAT PROTEIN H"/>
    <property type="match status" value="1"/>
</dbReference>
<keyword evidence="3" id="KW-1185">Reference proteome</keyword>
<dbReference type="Proteomes" id="UP001056429">
    <property type="component" value="Unassembled WGS sequence"/>
</dbReference>
<sequence>MKKNIVITLSLCLILVLTYVISSIAEVKVIDTYNDITNNIANEELSYDVLDSEVFIEDEVGEIRLYIQDGELDKMYSDPLAEEYIFVNKVIVNGNEVENVGIRTKGNSSLGQVVSSGSERYSFKISFDEYDNGQDFLGLNQLILNNNFADPSYLREYLSYELFREMGLPAPRTSFAELYINDELKGLYLMVEPVDEAFVELNFEETEGDLYKPYMIDFGWQGDSIEDYGDMNLKTNEDSTDHSAFLNLIDVINNGGDLEEVLNIDNILKYLAVTVGVVSLDSYPGAIPHNFYIYEENGKFSIIPWDFNQGFGGFSAKLTREQHVNYMIFDPTSGPMESRPLVEVIFQNQEYVDRYEEYIEELINGPMSYENMEQIIDKVSTMIAPYVERDPSKFFTYEQFLISLEKDQSIENEASVGNNNIERTPRVPQEGGNKGERAGDSKGSEKKAPSKGENNSGEEETEVKGKAPSKGQGEVTAKGQGEAPAKGQGQAPGKGQNQEQTQQSNQNSSKGNTKNQEGNNDNPKGDQVREEQNSESYKIIYGLKEFIRDRINSIEGQLNGTIKSYNDGNGNGGQSRGADGQPR</sequence>
<feature type="region of interest" description="Disordered" evidence="1">
    <location>
        <begin position="559"/>
        <end position="583"/>
    </location>
</feature>
<comment type="caution">
    <text evidence="2">The sequence shown here is derived from an EMBL/GenBank/DDBJ whole genome shotgun (WGS) entry which is preliminary data.</text>
</comment>
<dbReference type="InterPro" id="IPR014867">
    <property type="entry name" value="Spore_coat_CotH_CotH2/3/7"/>
</dbReference>
<evidence type="ECO:0000313" key="3">
    <source>
        <dbReference type="Proteomes" id="UP001056429"/>
    </source>
</evidence>
<feature type="compositionally biased region" description="Low complexity" evidence="1">
    <location>
        <begin position="477"/>
        <end position="516"/>
    </location>
</feature>
<dbReference type="RefSeq" id="WP_250857550.1">
    <property type="nucleotide sequence ID" value="NZ_JAGSOJ010000001.1"/>
</dbReference>
<gene>
    <name evidence="2" type="ORF">KDK92_02930</name>
</gene>
<dbReference type="Pfam" id="PF08757">
    <property type="entry name" value="CotH"/>
    <property type="match status" value="1"/>
</dbReference>
<feature type="compositionally biased region" description="Basic and acidic residues" evidence="1">
    <location>
        <begin position="523"/>
        <end position="532"/>
    </location>
</feature>
<accession>A0A9J6NW19</accession>
<keyword evidence="2" id="KW-0808">Transferase</keyword>
<keyword evidence="2" id="KW-0418">Kinase</keyword>
<feature type="region of interest" description="Disordered" evidence="1">
    <location>
        <begin position="413"/>
        <end position="534"/>
    </location>
</feature>
<proteinExistence type="predicted"/>